<sequence length="75" mass="8198">MYRACFSYGVAPTIAGQLLVVFSAEGPHLAGDVPPCPTGGTRDMQELTQDAVYYVKKRGGSVLFIINPNWYETTK</sequence>
<gene>
    <name evidence="1" type="ORF">CEXT_212901</name>
</gene>
<dbReference type="Proteomes" id="UP001054945">
    <property type="component" value="Unassembled WGS sequence"/>
</dbReference>
<accession>A0AAV4UDB0</accession>
<dbReference type="AlphaFoldDB" id="A0AAV4UDB0"/>
<organism evidence="1 2">
    <name type="scientific">Caerostris extrusa</name>
    <name type="common">Bark spider</name>
    <name type="synonym">Caerostris bankana</name>
    <dbReference type="NCBI Taxonomy" id="172846"/>
    <lineage>
        <taxon>Eukaryota</taxon>
        <taxon>Metazoa</taxon>
        <taxon>Ecdysozoa</taxon>
        <taxon>Arthropoda</taxon>
        <taxon>Chelicerata</taxon>
        <taxon>Arachnida</taxon>
        <taxon>Araneae</taxon>
        <taxon>Araneomorphae</taxon>
        <taxon>Entelegynae</taxon>
        <taxon>Araneoidea</taxon>
        <taxon>Araneidae</taxon>
        <taxon>Caerostris</taxon>
    </lineage>
</organism>
<protein>
    <submittedName>
        <fullName evidence="1">Uncharacterized protein</fullName>
    </submittedName>
</protein>
<evidence type="ECO:0000313" key="2">
    <source>
        <dbReference type="Proteomes" id="UP001054945"/>
    </source>
</evidence>
<reference evidence="1 2" key="1">
    <citation type="submission" date="2021-06" db="EMBL/GenBank/DDBJ databases">
        <title>Caerostris extrusa draft genome.</title>
        <authorList>
            <person name="Kono N."/>
            <person name="Arakawa K."/>
        </authorList>
    </citation>
    <scope>NUCLEOTIDE SEQUENCE [LARGE SCALE GENOMIC DNA]</scope>
</reference>
<proteinExistence type="predicted"/>
<evidence type="ECO:0000313" key="1">
    <source>
        <dbReference type="EMBL" id="GIY55781.1"/>
    </source>
</evidence>
<name>A0AAV4UDB0_CAEEX</name>
<comment type="caution">
    <text evidence="1">The sequence shown here is derived from an EMBL/GenBank/DDBJ whole genome shotgun (WGS) entry which is preliminary data.</text>
</comment>
<keyword evidence="2" id="KW-1185">Reference proteome</keyword>
<dbReference type="EMBL" id="BPLR01012673">
    <property type="protein sequence ID" value="GIY55781.1"/>
    <property type="molecule type" value="Genomic_DNA"/>
</dbReference>